<dbReference type="STRING" id="158898.SAMN04488548_1344118"/>
<reference evidence="1 2" key="1">
    <citation type="submission" date="2016-10" db="EMBL/GenBank/DDBJ databases">
        <authorList>
            <person name="de Groot N.N."/>
        </authorList>
    </citation>
    <scope>NUCLEOTIDE SEQUENCE [LARGE SCALE GENOMIC DNA]</scope>
    <source>
        <strain evidence="1 2">DSM 44215</strain>
    </source>
</reference>
<dbReference type="OrthoDB" id="5051269at2"/>
<evidence type="ECO:0000313" key="2">
    <source>
        <dbReference type="Proteomes" id="UP000183180"/>
    </source>
</evidence>
<keyword evidence="1" id="KW-0378">Hydrolase</keyword>
<sequence>MQELLGRIAALDPDASLGIRVIACFDELILGDVNTRGLLATAASLAGCPAGAKTGAGRSELRLGPSGDVLTGARPDDVTVSQLPGGVHVWLERSGSPHANDAIILERLALAVGVRAGIERREIEPRRDLRVVLDSATSASERAEAAGRLGLDGTRTHRVVAAPLFAVWESHPAGPSDVISTAFGPVHATVVPATTTELDVRPSGVGIATPIDELEASFRTALVAVRLCRPPSDPFVCADRYGGLIQLLADAGPSTTATSDSARIATVMAHPWADSTIEAILATSSVRQAARHAGVHHSTAQTRSELLRAEVGFDFQDGYGRIRLGLAYLAWRLDSSRVFDLPAPG</sequence>
<proteinExistence type="predicted"/>
<dbReference type="EMBL" id="FNLM01000034">
    <property type="protein sequence ID" value="SDU74193.1"/>
    <property type="molecule type" value="Genomic_DNA"/>
</dbReference>
<dbReference type="InterPro" id="IPR042070">
    <property type="entry name" value="PucR_C-HTH_sf"/>
</dbReference>
<organism evidence="1 2">
    <name type="scientific">Gordonia westfalica</name>
    <dbReference type="NCBI Taxonomy" id="158898"/>
    <lineage>
        <taxon>Bacteria</taxon>
        <taxon>Bacillati</taxon>
        <taxon>Actinomycetota</taxon>
        <taxon>Actinomycetes</taxon>
        <taxon>Mycobacteriales</taxon>
        <taxon>Gordoniaceae</taxon>
        <taxon>Gordonia</taxon>
    </lineage>
</organism>
<protein>
    <submittedName>
        <fullName evidence="1">Methyl acetate hydrolase</fullName>
    </submittedName>
</protein>
<gene>
    <name evidence="1" type="ORF">SAMN04488548_1344118</name>
</gene>
<evidence type="ECO:0000313" key="1">
    <source>
        <dbReference type="EMBL" id="SDU74193.1"/>
    </source>
</evidence>
<accession>A0A1H2KZL4</accession>
<dbReference type="GO" id="GO:0016787">
    <property type="term" value="F:hydrolase activity"/>
    <property type="evidence" value="ECO:0007669"/>
    <property type="project" value="UniProtKB-KW"/>
</dbReference>
<dbReference type="Gene3D" id="1.10.10.2840">
    <property type="entry name" value="PucR C-terminal helix-turn-helix domain"/>
    <property type="match status" value="1"/>
</dbReference>
<dbReference type="AlphaFoldDB" id="A0A1H2KZL4"/>
<dbReference type="Proteomes" id="UP000183180">
    <property type="component" value="Unassembled WGS sequence"/>
</dbReference>
<dbReference type="RefSeq" id="WP_074852581.1">
    <property type="nucleotide sequence ID" value="NZ_FNLM01000034.1"/>
</dbReference>
<name>A0A1H2KZL4_9ACTN</name>